<evidence type="ECO:0000313" key="2">
    <source>
        <dbReference type="Proteomes" id="UP000828048"/>
    </source>
</evidence>
<name>A0ACB7XBW9_9ERIC</name>
<keyword evidence="2" id="KW-1185">Reference proteome</keyword>
<sequence length="102" mass="11877">MQMKKDSKTSMDPAGIWKWDPRWRSMVKAWRTNRLVWIPAGVAKKMEEDHSGKILIKVLRSSTCWMVQSFHGFDIEPSGVMSSWAISAARFRNLHRNCLPPF</sequence>
<gene>
    <name evidence="1" type="ORF">Vadar_021674</name>
</gene>
<protein>
    <submittedName>
        <fullName evidence="1">Uncharacterized protein</fullName>
    </submittedName>
</protein>
<evidence type="ECO:0000313" key="1">
    <source>
        <dbReference type="EMBL" id="KAH7838073.1"/>
    </source>
</evidence>
<organism evidence="1 2">
    <name type="scientific">Vaccinium darrowii</name>
    <dbReference type="NCBI Taxonomy" id="229202"/>
    <lineage>
        <taxon>Eukaryota</taxon>
        <taxon>Viridiplantae</taxon>
        <taxon>Streptophyta</taxon>
        <taxon>Embryophyta</taxon>
        <taxon>Tracheophyta</taxon>
        <taxon>Spermatophyta</taxon>
        <taxon>Magnoliopsida</taxon>
        <taxon>eudicotyledons</taxon>
        <taxon>Gunneridae</taxon>
        <taxon>Pentapetalae</taxon>
        <taxon>asterids</taxon>
        <taxon>Ericales</taxon>
        <taxon>Ericaceae</taxon>
        <taxon>Vaccinioideae</taxon>
        <taxon>Vaccinieae</taxon>
        <taxon>Vaccinium</taxon>
    </lineage>
</organism>
<proteinExistence type="predicted"/>
<reference evidence="1 2" key="1">
    <citation type="journal article" date="2021" name="Hortic Res">
        <title>High-quality reference genome and annotation aids understanding of berry development for evergreen blueberry (Vaccinium darrowii).</title>
        <authorList>
            <person name="Yu J."/>
            <person name="Hulse-Kemp A.M."/>
            <person name="Babiker E."/>
            <person name="Staton M."/>
        </authorList>
    </citation>
    <scope>NUCLEOTIDE SEQUENCE [LARGE SCALE GENOMIC DNA]</scope>
    <source>
        <strain evidence="2">cv. NJ 8807/NJ 8810</strain>
        <tissue evidence="1">Young leaf</tissue>
    </source>
</reference>
<dbReference type="EMBL" id="CM037156">
    <property type="protein sequence ID" value="KAH7838073.1"/>
    <property type="molecule type" value="Genomic_DNA"/>
</dbReference>
<accession>A0ACB7XBW9</accession>
<dbReference type="Proteomes" id="UP000828048">
    <property type="component" value="Chromosome 6"/>
</dbReference>
<comment type="caution">
    <text evidence="1">The sequence shown here is derived from an EMBL/GenBank/DDBJ whole genome shotgun (WGS) entry which is preliminary data.</text>
</comment>